<feature type="transmembrane region" description="Helical" evidence="7">
    <location>
        <begin position="73"/>
        <end position="94"/>
    </location>
</feature>
<organism evidence="9 10">
    <name type="scientific">candidate division KSB3 bacterium</name>
    <dbReference type="NCBI Taxonomy" id="2044937"/>
    <lineage>
        <taxon>Bacteria</taxon>
        <taxon>candidate division KSB3</taxon>
    </lineage>
</organism>
<feature type="transmembrane region" description="Helical" evidence="7">
    <location>
        <begin position="156"/>
        <end position="183"/>
    </location>
</feature>
<dbReference type="CDD" id="cd06261">
    <property type="entry name" value="TM_PBP2"/>
    <property type="match status" value="1"/>
</dbReference>
<comment type="caution">
    <text evidence="9">The sequence shown here is derived from an EMBL/GenBank/DDBJ whole genome shotgun (WGS) entry which is preliminary data.</text>
</comment>
<dbReference type="GO" id="GO:0005886">
    <property type="term" value="C:plasma membrane"/>
    <property type="evidence" value="ECO:0007669"/>
    <property type="project" value="UniProtKB-SubCell"/>
</dbReference>
<name>A0A2G6KFB7_9BACT</name>
<evidence type="ECO:0000256" key="2">
    <source>
        <dbReference type="ARBA" id="ARBA00022448"/>
    </source>
</evidence>
<feature type="transmembrane region" description="Helical" evidence="7">
    <location>
        <begin position="261"/>
        <end position="283"/>
    </location>
</feature>
<feature type="domain" description="ABC transmembrane type-1" evidence="8">
    <location>
        <begin position="69"/>
        <end position="282"/>
    </location>
</feature>
<reference evidence="9 10" key="1">
    <citation type="submission" date="2017-10" db="EMBL/GenBank/DDBJ databases">
        <title>Novel microbial diversity and functional potential in the marine mammal oral microbiome.</title>
        <authorList>
            <person name="Dudek N.K."/>
            <person name="Sun C.L."/>
            <person name="Burstein D."/>
            <person name="Kantor R.S."/>
            <person name="Aliaga Goltsman D.S."/>
            <person name="Bik E.M."/>
            <person name="Thomas B.C."/>
            <person name="Banfield J.F."/>
            <person name="Relman D.A."/>
        </authorList>
    </citation>
    <scope>NUCLEOTIDE SEQUENCE [LARGE SCALE GENOMIC DNA]</scope>
    <source>
        <strain evidence="9">DOLJORAL78_47_16</strain>
    </source>
</reference>
<dbReference type="PANTHER" id="PTHR43005:SF1">
    <property type="entry name" value="SPERMIDINE_PUTRESCINE TRANSPORT SYSTEM PERMEASE PROTEIN"/>
    <property type="match status" value="1"/>
</dbReference>
<dbReference type="EMBL" id="PDSK01000090">
    <property type="protein sequence ID" value="PIE34366.1"/>
    <property type="molecule type" value="Genomic_DNA"/>
</dbReference>
<dbReference type="PROSITE" id="PS50928">
    <property type="entry name" value="ABC_TM1"/>
    <property type="match status" value="1"/>
</dbReference>
<dbReference type="AlphaFoldDB" id="A0A2G6KFB7"/>
<comment type="subcellular location">
    <subcellularLocation>
        <location evidence="1 7">Cell membrane</location>
        <topology evidence="1 7">Multi-pass membrane protein</topology>
    </subcellularLocation>
</comment>
<dbReference type="GO" id="GO:0055085">
    <property type="term" value="P:transmembrane transport"/>
    <property type="evidence" value="ECO:0007669"/>
    <property type="project" value="InterPro"/>
</dbReference>
<feature type="transmembrane region" description="Helical" evidence="7">
    <location>
        <begin position="12"/>
        <end position="32"/>
    </location>
</feature>
<keyword evidence="5 7" id="KW-1133">Transmembrane helix</keyword>
<evidence type="ECO:0000256" key="5">
    <source>
        <dbReference type="ARBA" id="ARBA00022989"/>
    </source>
</evidence>
<dbReference type="Gene3D" id="1.10.3720.10">
    <property type="entry name" value="MetI-like"/>
    <property type="match status" value="1"/>
</dbReference>
<keyword evidence="3" id="KW-1003">Cell membrane</keyword>
<evidence type="ECO:0000256" key="4">
    <source>
        <dbReference type="ARBA" id="ARBA00022692"/>
    </source>
</evidence>
<proteinExistence type="inferred from homology"/>
<evidence type="ECO:0000256" key="6">
    <source>
        <dbReference type="ARBA" id="ARBA00023136"/>
    </source>
</evidence>
<keyword evidence="6 7" id="KW-0472">Membrane</keyword>
<evidence type="ECO:0000313" key="10">
    <source>
        <dbReference type="Proteomes" id="UP000230821"/>
    </source>
</evidence>
<keyword evidence="2 7" id="KW-0813">Transport</keyword>
<keyword evidence="4 7" id="KW-0812">Transmembrane</keyword>
<sequence>MRKDTLLFISPALLIVLIFLIIPVFQSFYLSFLSDDGQFVGLKNYIAIFQDTRIINFSNFPKWPPLGALIHNFIWIAIHLPLTLFLGLFFALLLKGVKGSTIIRSVIFMGMIVPMVVGGILVRFLFSKNAGMVSRFFRTIGVEQLDINWIAHPETALLALILTSIWLWTGYCLVVYMAALTTIPRSLYEAAALDGASAWRQFRHITFPLLKPATGIIVIMTVIWETKLFDIVYSSTLGGPGRSTSVMALEMYLTAFRYFEYGKGTAIASLLTLMTIIPIIFMVRASMKS</sequence>
<dbReference type="PANTHER" id="PTHR43005">
    <property type="entry name" value="BLR7065 PROTEIN"/>
    <property type="match status" value="1"/>
</dbReference>
<evidence type="ECO:0000259" key="8">
    <source>
        <dbReference type="PROSITE" id="PS50928"/>
    </source>
</evidence>
<evidence type="ECO:0000256" key="3">
    <source>
        <dbReference type="ARBA" id="ARBA00022475"/>
    </source>
</evidence>
<dbReference type="SUPFAM" id="SSF161098">
    <property type="entry name" value="MetI-like"/>
    <property type="match status" value="1"/>
</dbReference>
<evidence type="ECO:0000313" key="9">
    <source>
        <dbReference type="EMBL" id="PIE34366.1"/>
    </source>
</evidence>
<dbReference type="InterPro" id="IPR035906">
    <property type="entry name" value="MetI-like_sf"/>
</dbReference>
<dbReference type="Pfam" id="PF00528">
    <property type="entry name" value="BPD_transp_1"/>
    <property type="match status" value="1"/>
</dbReference>
<dbReference type="InterPro" id="IPR000515">
    <property type="entry name" value="MetI-like"/>
</dbReference>
<evidence type="ECO:0000256" key="1">
    <source>
        <dbReference type="ARBA" id="ARBA00004651"/>
    </source>
</evidence>
<evidence type="ECO:0000256" key="7">
    <source>
        <dbReference type="RuleBase" id="RU363032"/>
    </source>
</evidence>
<gene>
    <name evidence="9" type="ORF">CSA56_07825</name>
</gene>
<protein>
    <submittedName>
        <fullName evidence="9">ABC transporter permease</fullName>
    </submittedName>
</protein>
<feature type="transmembrane region" description="Helical" evidence="7">
    <location>
        <begin position="204"/>
        <end position="224"/>
    </location>
</feature>
<accession>A0A2G6KFB7</accession>
<feature type="transmembrane region" description="Helical" evidence="7">
    <location>
        <begin position="106"/>
        <end position="126"/>
    </location>
</feature>
<comment type="similarity">
    <text evidence="7">Belongs to the binding-protein-dependent transport system permease family.</text>
</comment>
<dbReference type="Proteomes" id="UP000230821">
    <property type="component" value="Unassembled WGS sequence"/>
</dbReference>